<dbReference type="Pfam" id="PF02625">
    <property type="entry name" value="XdhC_CoxI"/>
    <property type="match status" value="1"/>
</dbReference>
<evidence type="ECO:0000259" key="2">
    <source>
        <dbReference type="Pfam" id="PF13478"/>
    </source>
</evidence>
<dbReference type="InterPro" id="IPR052698">
    <property type="entry name" value="MoCofactor_Util/Proc"/>
</dbReference>
<dbReference type="PANTHER" id="PTHR30388:SF6">
    <property type="entry name" value="XANTHINE DEHYDROGENASE SUBUNIT A-RELATED"/>
    <property type="match status" value="1"/>
</dbReference>
<accession>A0A426DDN9</accession>
<name>A0A426DDN9_9FIRM</name>
<dbReference type="InterPro" id="IPR027051">
    <property type="entry name" value="XdhC_Rossmann_dom"/>
</dbReference>
<protein>
    <submittedName>
        <fullName evidence="3">XdhC/CoxI family protein</fullName>
    </submittedName>
</protein>
<gene>
    <name evidence="3" type="ORF">EBB54_05905</name>
</gene>
<sequence>MNPDMNAVFSKISEELSRRHDLVLVTITSKSGSSPRGAGAQMLVGQSGRICGTIGGGAAEHRAEETAQMLLQKRSSAEYRFPLHEQSEHDLGMVCGGEISVFFQYIDSSAGEWAQLVSRVLSMLSAHQPGCLVLHLDGSIPVLLDGEMNCTRTKEAFYMPLPVLDRAVIFGGGHCTQALVPVLSRVGFRITVMDNRPELSRPELFSEAEHVVCGDYFRIGDFLDLTPSDYVVVMTNGHSHDFDVLRQILQTPPAYVGVIGSRRKTAFVNQKLLECGIEREVISRVHAPIGTAIKAVTPEEIAVSIAGEMIYERALLREAAGAAALHDCPMH</sequence>
<feature type="domain" description="XdhC- CoxI" evidence="1">
    <location>
        <begin position="18"/>
        <end position="78"/>
    </location>
</feature>
<dbReference type="AlphaFoldDB" id="A0A426DDN9"/>
<dbReference type="EMBL" id="RHJS01000002">
    <property type="protein sequence ID" value="RRK30957.1"/>
    <property type="molecule type" value="Genomic_DNA"/>
</dbReference>
<dbReference type="InterPro" id="IPR003777">
    <property type="entry name" value="XdhC_CoxI"/>
</dbReference>
<organism evidence="3 4">
    <name type="scientific">Schaedlerella arabinosiphila</name>
    <dbReference type="NCBI Taxonomy" id="2044587"/>
    <lineage>
        <taxon>Bacteria</taxon>
        <taxon>Bacillati</taxon>
        <taxon>Bacillota</taxon>
        <taxon>Clostridia</taxon>
        <taxon>Lachnospirales</taxon>
        <taxon>Lachnospiraceae</taxon>
        <taxon>Schaedlerella</taxon>
    </lineage>
</organism>
<proteinExistence type="predicted"/>
<feature type="domain" description="XdhC Rossmann" evidence="2">
    <location>
        <begin position="168"/>
        <end position="309"/>
    </location>
</feature>
<evidence type="ECO:0000259" key="1">
    <source>
        <dbReference type="Pfam" id="PF02625"/>
    </source>
</evidence>
<dbReference type="Pfam" id="PF13478">
    <property type="entry name" value="XdhC_C"/>
    <property type="match status" value="1"/>
</dbReference>
<evidence type="ECO:0000313" key="3">
    <source>
        <dbReference type="EMBL" id="RRK30957.1"/>
    </source>
</evidence>
<comment type="caution">
    <text evidence="3">The sequence shown here is derived from an EMBL/GenBank/DDBJ whole genome shotgun (WGS) entry which is preliminary data.</text>
</comment>
<dbReference type="Gene3D" id="3.40.50.720">
    <property type="entry name" value="NAD(P)-binding Rossmann-like Domain"/>
    <property type="match status" value="1"/>
</dbReference>
<evidence type="ECO:0000313" key="4">
    <source>
        <dbReference type="Proteomes" id="UP000274920"/>
    </source>
</evidence>
<dbReference type="Proteomes" id="UP000274920">
    <property type="component" value="Unassembled WGS sequence"/>
</dbReference>
<dbReference type="PANTHER" id="PTHR30388">
    <property type="entry name" value="ALDEHYDE OXIDOREDUCTASE MOLYBDENUM COFACTOR ASSEMBLY PROTEIN"/>
    <property type="match status" value="1"/>
</dbReference>
<reference evidence="3" key="1">
    <citation type="submission" date="2018-10" db="EMBL/GenBank/DDBJ databases">
        <title>Schaedlerella arabinophila gen. nov. sp. nov., isolated from the mouse intestinal tract and comparative analysis with the genome of the closely related altered Schaedler flora strain ASF502.</title>
        <authorList>
            <person name="Miyake S."/>
            <person name="Soh M."/>
            <person name="Seedorf H."/>
        </authorList>
    </citation>
    <scope>NUCLEOTIDE SEQUENCE [LARGE SCALE GENOMIC DNA]</scope>
    <source>
        <strain evidence="3">DSM 106076</strain>
    </source>
</reference>
<keyword evidence="4" id="KW-1185">Reference proteome</keyword>